<accession>A0A9P7DMV1</accession>
<dbReference type="Proteomes" id="UP000719766">
    <property type="component" value="Unassembled WGS sequence"/>
</dbReference>
<evidence type="ECO:0000313" key="3">
    <source>
        <dbReference type="Proteomes" id="UP000719766"/>
    </source>
</evidence>
<evidence type="ECO:0000256" key="1">
    <source>
        <dbReference type="SAM" id="Phobius"/>
    </source>
</evidence>
<comment type="caution">
    <text evidence="2">The sequence shown here is derived from an EMBL/GenBank/DDBJ whole genome shotgun (WGS) entry which is preliminary data.</text>
</comment>
<keyword evidence="1" id="KW-0472">Membrane</keyword>
<keyword evidence="3" id="KW-1185">Reference proteome</keyword>
<dbReference type="AlphaFoldDB" id="A0A9P7DMV1"/>
<proteinExistence type="predicted"/>
<reference evidence="2" key="1">
    <citation type="journal article" date="2020" name="New Phytol.">
        <title>Comparative genomics reveals dynamic genome evolution in host specialist ectomycorrhizal fungi.</title>
        <authorList>
            <person name="Lofgren L.A."/>
            <person name="Nguyen N.H."/>
            <person name="Vilgalys R."/>
            <person name="Ruytinx J."/>
            <person name="Liao H.L."/>
            <person name="Branco S."/>
            <person name="Kuo A."/>
            <person name="LaButti K."/>
            <person name="Lipzen A."/>
            <person name="Andreopoulos W."/>
            <person name="Pangilinan J."/>
            <person name="Riley R."/>
            <person name="Hundley H."/>
            <person name="Na H."/>
            <person name="Barry K."/>
            <person name="Grigoriev I.V."/>
            <person name="Stajich J.E."/>
            <person name="Kennedy P.G."/>
        </authorList>
    </citation>
    <scope>NUCLEOTIDE SEQUENCE</scope>
    <source>
        <strain evidence="2">S12</strain>
    </source>
</reference>
<gene>
    <name evidence="2" type="ORF">HD556DRAFT_198477</name>
</gene>
<sequence>MWPRLGGGTREAQISLLLFGIALGADMWYDQPSIAWVIIATTVFGFLFYSLTVMACLISPACPFQTPTSTMLRMLRIDRVLRLVFKRASSYSQQLMKSLHGVLKRLLGIIRSGCTQLSAVFRGPVHAIGAFAERSLQQLITSLHHWLHFVLRFSTKVVDSEAQLLEPNLDVSSGNDHILALPDIPTSKLEAPSVKWLLETSTDPEVFLAAASLVPQVEWPLDLDVSDMLHQLYDNYTSCVGFHGQIMPSLEEKASACIMAMSHLYCGRVLQAYPTHGEFLGFRERDYDTFDRMALRDMGRADRMVLNTTKNLCLLQDEDRRFQWFLLYDCPDSVAEWMSHSLPYHFVTGRANERVEKFAIEVISKLLSSTSSPSNQIIANCALLACVMVGVQFDKKDIVRVDKRCHRLIWCFCYS</sequence>
<dbReference type="GeneID" id="64603639"/>
<keyword evidence="1" id="KW-0812">Transmembrane</keyword>
<dbReference type="EMBL" id="JABBWE010000013">
    <property type="protein sequence ID" value="KAG1798657.1"/>
    <property type="molecule type" value="Genomic_DNA"/>
</dbReference>
<name>A0A9P7DMV1_9AGAM</name>
<dbReference type="OrthoDB" id="2691297at2759"/>
<dbReference type="RefSeq" id="XP_041163343.1">
    <property type="nucleotide sequence ID" value="XM_041309875.1"/>
</dbReference>
<feature type="transmembrane region" description="Helical" evidence="1">
    <location>
        <begin position="36"/>
        <end position="61"/>
    </location>
</feature>
<protein>
    <submittedName>
        <fullName evidence="2">Uncharacterized protein</fullName>
    </submittedName>
</protein>
<organism evidence="2 3">
    <name type="scientific">Suillus plorans</name>
    <dbReference type="NCBI Taxonomy" id="116603"/>
    <lineage>
        <taxon>Eukaryota</taxon>
        <taxon>Fungi</taxon>
        <taxon>Dikarya</taxon>
        <taxon>Basidiomycota</taxon>
        <taxon>Agaricomycotina</taxon>
        <taxon>Agaricomycetes</taxon>
        <taxon>Agaricomycetidae</taxon>
        <taxon>Boletales</taxon>
        <taxon>Suillineae</taxon>
        <taxon>Suillaceae</taxon>
        <taxon>Suillus</taxon>
    </lineage>
</organism>
<evidence type="ECO:0000313" key="2">
    <source>
        <dbReference type="EMBL" id="KAG1798657.1"/>
    </source>
</evidence>
<keyword evidence="1" id="KW-1133">Transmembrane helix</keyword>